<dbReference type="GO" id="GO:0008270">
    <property type="term" value="F:zinc ion binding"/>
    <property type="evidence" value="ECO:0007669"/>
    <property type="project" value="InterPro"/>
</dbReference>
<dbReference type="OrthoDB" id="19329at2759"/>
<feature type="domain" description="C2H2-type" evidence="9">
    <location>
        <begin position="82"/>
        <end position="104"/>
    </location>
</feature>
<feature type="region of interest" description="Disordered" evidence="8">
    <location>
        <begin position="1"/>
        <end position="22"/>
    </location>
</feature>
<dbReference type="PROSITE" id="PS00028">
    <property type="entry name" value="ZINC_FINGER_C2H2_1"/>
    <property type="match status" value="1"/>
</dbReference>
<dbReference type="PANTHER" id="PTHR13182">
    <property type="entry name" value="ZINC FINGER PROTEIN 622"/>
    <property type="match status" value="1"/>
</dbReference>
<accession>A0A8S0WV05</accession>
<evidence type="ECO:0000256" key="1">
    <source>
        <dbReference type="ARBA" id="ARBA00004496"/>
    </source>
</evidence>
<evidence type="ECO:0000313" key="11">
    <source>
        <dbReference type="Proteomes" id="UP000467700"/>
    </source>
</evidence>
<dbReference type="EMBL" id="CACVBS010000013">
    <property type="protein sequence ID" value="CAA7259278.1"/>
    <property type="molecule type" value="Genomic_DNA"/>
</dbReference>
<keyword evidence="2" id="KW-0963">Cytoplasm</keyword>
<dbReference type="PANTHER" id="PTHR13182:SF8">
    <property type="entry name" value="CYTOPLASMIC 60S SUBUNIT BIOGENESIS FACTOR ZNF622"/>
    <property type="match status" value="1"/>
</dbReference>
<evidence type="ECO:0000256" key="3">
    <source>
        <dbReference type="ARBA" id="ARBA00022517"/>
    </source>
</evidence>
<keyword evidence="4" id="KW-0479">Metal-binding</keyword>
<gene>
    <name evidence="10" type="ORF">AAE3_LOCUS1274</name>
</gene>
<proteinExistence type="inferred from homology"/>
<dbReference type="GO" id="GO:0042273">
    <property type="term" value="P:ribosomal large subunit biogenesis"/>
    <property type="evidence" value="ECO:0007669"/>
    <property type="project" value="TreeGrafter"/>
</dbReference>
<comment type="caution">
    <text evidence="10">The sequence shown here is derived from an EMBL/GenBank/DDBJ whole genome shotgun (WGS) entry which is preliminary data.</text>
</comment>
<dbReference type="SUPFAM" id="SSF57667">
    <property type="entry name" value="beta-beta-alpha zinc fingers"/>
    <property type="match status" value="2"/>
</dbReference>
<protein>
    <recommendedName>
        <fullName evidence="9">C2H2-type domain-containing protein</fullName>
    </recommendedName>
</protein>
<keyword evidence="11" id="KW-1185">Reference proteome</keyword>
<dbReference type="AlphaFoldDB" id="A0A8S0WV05"/>
<dbReference type="GO" id="GO:0003676">
    <property type="term" value="F:nucleic acid binding"/>
    <property type="evidence" value="ECO:0007669"/>
    <property type="project" value="InterPro"/>
</dbReference>
<comment type="subcellular location">
    <subcellularLocation>
        <location evidence="1">Cytoplasm</location>
    </subcellularLocation>
</comment>
<evidence type="ECO:0000256" key="5">
    <source>
        <dbReference type="ARBA" id="ARBA00022737"/>
    </source>
</evidence>
<dbReference type="InterPro" id="IPR013087">
    <property type="entry name" value="Znf_C2H2_type"/>
</dbReference>
<sequence>MRLSSGFSHPKGSDSTHHHRPSKWPKFLRIRSCLPAYHALLHSSHQRIRGSTTDPTTTVFNQKVLERRTETAVMSSAQGSSCEVCNKVYTTENAYRSHIQSKKHKENETKAALKAQPAPAAEVVEEKETPVIAAAAPAVQPAPALAPSTSLIVDENATEEEITKTIEEKIAAARARLSPPSCLFCSEQYPTLDENLTHMSTAHSFFIPDAEYLIDLPGLISYLGEKIAVGNVCIFCNERGREFRSLDAVRKHMIDKSHCKISFETESDRLEISDFYDFTSSYPDAGSVELKKKKATQASSDEEEEEWEDAEDVDDGEVDEIVDESESDETSSGEDDLPEGQITYGDTNYELVLPSGARIGHRTMRKYYAQSFPGAPRGSKPEDPNSGAALAGLEPTAVGQTWSRPEIEAKLERLDAMFGNSEIKKEERLSKPKWALFTTVKSTSEIL</sequence>
<dbReference type="Pfam" id="PF12756">
    <property type="entry name" value="zf-C2H2_2"/>
    <property type="match status" value="1"/>
</dbReference>
<evidence type="ECO:0000256" key="2">
    <source>
        <dbReference type="ARBA" id="ARBA00022490"/>
    </source>
</evidence>
<reference evidence="10 11" key="1">
    <citation type="submission" date="2020-01" db="EMBL/GenBank/DDBJ databases">
        <authorList>
            <person name="Gupta K D."/>
        </authorList>
    </citation>
    <scope>NUCLEOTIDE SEQUENCE [LARGE SCALE GENOMIC DNA]</scope>
</reference>
<dbReference type="Gene3D" id="3.30.160.60">
    <property type="entry name" value="Classic Zinc Finger"/>
    <property type="match status" value="1"/>
</dbReference>
<feature type="compositionally biased region" description="Acidic residues" evidence="8">
    <location>
        <begin position="300"/>
        <end position="338"/>
    </location>
</feature>
<evidence type="ECO:0000256" key="6">
    <source>
        <dbReference type="ARBA" id="ARBA00022833"/>
    </source>
</evidence>
<evidence type="ECO:0000256" key="7">
    <source>
        <dbReference type="ARBA" id="ARBA00034126"/>
    </source>
</evidence>
<keyword evidence="5" id="KW-0677">Repeat</keyword>
<dbReference type="GO" id="GO:0005737">
    <property type="term" value="C:cytoplasm"/>
    <property type="evidence" value="ECO:0007669"/>
    <property type="project" value="UniProtKB-SubCell"/>
</dbReference>
<organism evidence="10 11">
    <name type="scientific">Cyclocybe aegerita</name>
    <name type="common">Black poplar mushroom</name>
    <name type="synonym">Agrocybe aegerita</name>
    <dbReference type="NCBI Taxonomy" id="1973307"/>
    <lineage>
        <taxon>Eukaryota</taxon>
        <taxon>Fungi</taxon>
        <taxon>Dikarya</taxon>
        <taxon>Basidiomycota</taxon>
        <taxon>Agaricomycotina</taxon>
        <taxon>Agaricomycetes</taxon>
        <taxon>Agaricomycetidae</taxon>
        <taxon>Agaricales</taxon>
        <taxon>Agaricineae</taxon>
        <taxon>Bolbitiaceae</taxon>
        <taxon>Cyclocybe</taxon>
    </lineage>
</organism>
<feature type="region of interest" description="Disordered" evidence="8">
    <location>
        <begin position="371"/>
        <end position="404"/>
    </location>
</feature>
<comment type="similarity">
    <text evidence="7">Belongs to the REI1 family.</text>
</comment>
<dbReference type="InterPro" id="IPR036236">
    <property type="entry name" value="Znf_C2H2_sf"/>
</dbReference>
<keyword evidence="6" id="KW-0862">Zinc</keyword>
<dbReference type="InterPro" id="IPR040025">
    <property type="entry name" value="Znf622/Rei1/Reh1"/>
</dbReference>
<dbReference type="Proteomes" id="UP000467700">
    <property type="component" value="Unassembled WGS sequence"/>
</dbReference>
<evidence type="ECO:0000259" key="9">
    <source>
        <dbReference type="PROSITE" id="PS00028"/>
    </source>
</evidence>
<evidence type="ECO:0000256" key="4">
    <source>
        <dbReference type="ARBA" id="ARBA00022723"/>
    </source>
</evidence>
<dbReference type="SMART" id="SM00451">
    <property type="entry name" value="ZnF_U1"/>
    <property type="match status" value="1"/>
</dbReference>
<feature type="region of interest" description="Disordered" evidence="8">
    <location>
        <begin position="289"/>
        <end position="346"/>
    </location>
</feature>
<dbReference type="InterPro" id="IPR003604">
    <property type="entry name" value="Matrin/U1-like-C_Znf_C2H2"/>
</dbReference>
<evidence type="ECO:0000256" key="8">
    <source>
        <dbReference type="SAM" id="MobiDB-lite"/>
    </source>
</evidence>
<dbReference type="SMART" id="SM00355">
    <property type="entry name" value="ZnF_C2H2"/>
    <property type="match status" value="3"/>
</dbReference>
<evidence type="ECO:0000313" key="10">
    <source>
        <dbReference type="EMBL" id="CAA7259278.1"/>
    </source>
</evidence>
<keyword evidence="3" id="KW-0690">Ribosome biogenesis</keyword>
<name>A0A8S0WV05_CYCAE</name>
<dbReference type="InterPro" id="IPR041661">
    <property type="entry name" value="ZN622/Rei1/Reh1_Znf-C2H2"/>
</dbReference>
<dbReference type="Pfam" id="PF12874">
    <property type="entry name" value="zf-met"/>
    <property type="match status" value="1"/>
</dbReference>
<dbReference type="GO" id="GO:0030687">
    <property type="term" value="C:preribosome, large subunit precursor"/>
    <property type="evidence" value="ECO:0007669"/>
    <property type="project" value="TreeGrafter"/>
</dbReference>